<accession>A0A835GI24</accession>
<keyword evidence="2" id="KW-1185">Reference proteome</keyword>
<dbReference type="EMBL" id="JACKWZ010000093">
    <property type="protein sequence ID" value="KAF9416259.1"/>
    <property type="molecule type" value="Genomic_DNA"/>
</dbReference>
<proteinExistence type="predicted"/>
<comment type="caution">
    <text evidence="1">The sequence shown here is derived from an EMBL/GenBank/DDBJ whole genome shotgun (WGS) entry which is preliminary data.</text>
</comment>
<gene>
    <name evidence="1" type="ORF">HW555_006333</name>
</gene>
<sequence length="165" mass="18571">FGIYLFPSWYFAMGSKVLLFCIAILAVHAVHARVWEFGADDKPAAIVVASYKGRFSLFEKEQKIQLIIPQCFILTYVNVEVNNRISSPTVQLNSQTNVVPPCNVVTYVEVKVDNLISTPNVFFNPQTNLVTISYKLWQNGHCSYDIISKAVWIQGCDTVATTDPF</sequence>
<name>A0A835GI24_SPOEX</name>
<organism evidence="1 2">
    <name type="scientific">Spodoptera exigua</name>
    <name type="common">Beet armyworm</name>
    <name type="synonym">Noctua fulgens</name>
    <dbReference type="NCBI Taxonomy" id="7107"/>
    <lineage>
        <taxon>Eukaryota</taxon>
        <taxon>Metazoa</taxon>
        <taxon>Ecdysozoa</taxon>
        <taxon>Arthropoda</taxon>
        <taxon>Hexapoda</taxon>
        <taxon>Insecta</taxon>
        <taxon>Pterygota</taxon>
        <taxon>Neoptera</taxon>
        <taxon>Endopterygota</taxon>
        <taxon>Lepidoptera</taxon>
        <taxon>Glossata</taxon>
        <taxon>Ditrysia</taxon>
        <taxon>Noctuoidea</taxon>
        <taxon>Noctuidae</taxon>
        <taxon>Amphipyrinae</taxon>
        <taxon>Spodoptera</taxon>
    </lineage>
</organism>
<evidence type="ECO:0000313" key="1">
    <source>
        <dbReference type="EMBL" id="KAF9416259.1"/>
    </source>
</evidence>
<dbReference type="AlphaFoldDB" id="A0A835GI24"/>
<protein>
    <submittedName>
        <fullName evidence="1">Uncharacterized protein</fullName>
    </submittedName>
</protein>
<dbReference type="Proteomes" id="UP000648187">
    <property type="component" value="Unassembled WGS sequence"/>
</dbReference>
<reference evidence="1" key="1">
    <citation type="submission" date="2020-08" db="EMBL/GenBank/DDBJ databases">
        <title>Spodoptera exigua strain:BAW_Kor-Di-RS1 Genome sequencing and assembly.</title>
        <authorList>
            <person name="Kim J."/>
            <person name="Nam H.Y."/>
            <person name="Kwon M."/>
            <person name="Choi J.H."/>
            <person name="Cho S.R."/>
            <person name="Kim G.-H."/>
        </authorList>
    </citation>
    <scope>NUCLEOTIDE SEQUENCE</scope>
    <source>
        <strain evidence="1">BAW_Kor-Di-RS1</strain>
        <tissue evidence="1">Whole-body</tissue>
    </source>
</reference>
<evidence type="ECO:0000313" key="2">
    <source>
        <dbReference type="Proteomes" id="UP000648187"/>
    </source>
</evidence>
<feature type="non-terminal residue" evidence="1">
    <location>
        <position position="165"/>
    </location>
</feature>